<protein>
    <submittedName>
        <fullName evidence="1">Uncharacterized protein</fullName>
    </submittedName>
</protein>
<proteinExistence type="predicted"/>
<dbReference type="AlphaFoldDB" id="M5IT00"/>
<dbReference type="RefSeq" id="WP_009492631.1">
    <property type="nucleotide sequence ID" value="NZ_AMZQ01000001.1"/>
</dbReference>
<organism evidence="1 2">
    <name type="scientific">Campylobacter showae CSUNSWCD</name>
    <dbReference type="NCBI Taxonomy" id="1244083"/>
    <lineage>
        <taxon>Bacteria</taxon>
        <taxon>Pseudomonadati</taxon>
        <taxon>Campylobacterota</taxon>
        <taxon>Epsilonproteobacteria</taxon>
        <taxon>Campylobacterales</taxon>
        <taxon>Campylobacteraceae</taxon>
        <taxon>Campylobacter</taxon>
    </lineage>
</organism>
<gene>
    <name evidence="1" type="ORF">CSUNSWCD_173</name>
</gene>
<dbReference type="EMBL" id="AMZQ01000001">
    <property type="protein sequence ID" value="EKU12233.1"/>
    <property type="molecule type" value="Genomic_DNA"/>
</dbReference>
<accession>M5IT00</accession>
<comment type="caution">
    <text evidence="1">The sequence shown here is derived from an EMBL/GenBank/DDBJ whole genome shotgun (WGS) entry which is preliminary data.</text>
</comment>
<dbReference type="Proteomes" id="UP000011939">
    <property type="component" value="Unassembled WGS sequence"/>
</dbReference>
<evidence type="ECO:0000313" key="2">
    <source>
        <dbReference type="Proteomes" id="UP000011939"/>
    </source>
</evidence>
<evidence type="ECO:0000313" key="1">
    <source>
        <dbReference type="EMBL" id="EKU12233.1"/>
    </source>
</evidence>
<reference evidence="1 2" key="1">
    <citation type="journal article" date="2013" name="Genome Announc.">
        <title>Genome Sequence of Campylobacter showae UNSWCD, Isolated from a Patient with Crohn's Disease.</title>
        <authorList>
            <person name="Tay A.P."/>
            <person name="Kaakoush N.O."/>
            <person name="Deshpande N.P."/>
            <person name="Chen Z."/>
            <person name="Mitchell H."/>
            <person name="Wilkins M.R."/>
        </authorList>
    </citation>
    <scope>NUCLEOTIDE SEQUENCE [LARGE SCALE GENOMIC DNA]</scope>
    <source>
        <strain evidence="1 2">CSUNSWCD</strain>
    </source>
</reference>
<dbReference type="STRING" id="1244083.CSUNSWCD_173"/>
<dbReference type="PATRIC" id="fig|1244083.3.peg.177"/>
<name>M5IT00_9BACT</name>
<sequence length="135" mass="15499">MMTKDMQKIIDTGANEYGLTELVKIDVAKAKETAKFIFTNDKEGIFRDFIFKSIEFLQELETQKQLVDMVTDATIEENSRLKGASGYQPLTQDELKNIESNRELLTGNLKLAQTMLNNFLGAHYEPLYKRLKAEK</sequence>